<keyword evidence="1" id="KW-0812">Transmembrane</keyword>
<dbReference type="AlphaFoldDB" id="X6LF80"/>
<organism evidence="2 3">
    <name type="scientific">Reticulomyxa filosa</name>
    <dbReference type="NCBI Taxonomy" id="46433"/>
    <lineage>
        <taxon>Eukaryota</taxon>
        <taxon>Sar</taxon>
        <taxon>Rhizaria</taxon>
        <taxon>Retaria</taxon>
        <taxon>Foraminifera</taxon>
        <taxon>Monothalamids</taxon>
        <taxon>Reticulomyxidae</taxon>
        <taxon>Reticulomyxa</taxon>
    </lineage>
</organism>
<protein>
    <submittedName>
        <fullName evidence="2">Uncharacterized protein</fullName>
    </submittedName>
</protein>
<dbReference type="GO" id="GO:0004497">
    <property type="term" value="F:monooxygenase activity"/>
    <property type="evidence" value="ECO:0007669"/>
    <property type="project" value="InterPro"/>
</dbReference>
<dbReference type="GO" id="GO:0016705">
    <property type="term" value="F:oxidoreductase activity, acting on paired donors, with incorporation or reduction of molecular oxygen"/>
    <property type="evidence" value="ECO:0007669"/>
    <property type="project" value="InterPro"/>
</dbReference>
<dbReference type="InterPro" id="IPR036396">
    <property type="entry name" value="Cyt_P450_sf"/>
</dbReference>
<dbReference type="Gene3D" id="1.10.630.10">
    <property type="entry name" value="Cytochrome P450"/>
    <property type="match status" value="1"/>
</dbReference>
<gene>
    <name evidence="2" type="ORF">RFI_37214</name>
</gene>
<keyword evidence="3" id="KW-1185">Reference proteome</keyword>
<evidence type="ECO:0000313" key="2">
    <source>
        <dbReference type="EMBL" id="ETO00234.1"/>
    </source>
</evidence>
<keyword evidence="1" id="KW-1133">Transmembrane helix</keyword>
<dbReference type="EMBL" id="ASPP01041591">
    <property type="protein sequence ID" value="ETO00234.1"/>
    <property type="molecule type" value="Genomic_DNA"/>
</dbReference>
<comment type="caution">
    <text evidence="2">The sequence shown here is derived from an EMBL/GenBank/DDBJ whole genome shotgun (WGS) entry which is preliminary data.</text>
</comment>
<accession>X6LF80</accession>
<proteinExistence type="predicted"/>
<dbReference type="OrthoDB" id="1470350at2759"/>
<dbReference type="SUPFAM" id="SSF48264">
    <property type="entry name" value="Cytochrome P450"/>
    <property type="match status" value="1"/>
</dbReference>
<name>X6LF80_RETFI</name>
<dbReference type="GO" id="GO:0020037">
    <property type="term" value="F:heme binding"/>
    <property type="evidence" value="ECO:0007669"/>
    <property type="project" value="InterPro"/>
</dbReference>
<evidence type="ECO:0000313" key="3">
    <source>
        <dbReference type="Proteomes" id="UP000023152"/>
    </source>
</evidence>
<sequence length="276" mass="32248">MGLLAGTAAATAICGAALYVAFRPKKHLNIINLNAPESALLGHMPFIEEGYNNKCFHNYCYYTFVKTKFTIINLSLPMHQCNLVTTGSGILKFMFNREFESFEKGAIQRERRVYSPYLLNWISLNMTIAGMYITRALLSWFFYIIENKPAIIKKFSRKSITFRNPIFLFTRHQMSFVFRLNFWRCPFLNILLPKEVFVTHFAKKKMKYTECALLETLMLYPPVGSRGDTQYISFTKKQFYIRKGESFKKRATLKIIQDTTSLDKLFLFTIEKYAYG</sequence>
<dbReference type="GO" id="GO:0005506">
    <property type="term" value="F:iron ion binding"/>
    <property type="evidence" value="ECO:0007669"/>
    <property type="project" value="InterPro"/>
</dbReference>
<evidence type="ECO:0000256" key="1">
    <source>
        <dbReference type="SAM" id="Phobius"/>
    </source>
</evidence>
<keyword evidence="1" id="KW-0472">Membrane</keyword>
<dbReference type="Proteomes" id="UP000023152">
    <property type="component" value="Unassembled WGS sequence"/>
</dbReference>
<reference evidence="2 3" key="1">
    <citation type="journal article" date="2013" name="Curr. Biol.">
        <title>The Genome of the Foraminiferan Reticulomyxa filosa.</title>
        <authorList>
            <person name="Glockner G."/>
            <person name="Hulsmann N."/>
            <person name="Schleicher M."/>
            <person name="Noegel A.A."/>
            <person name="Eichinger L."/>
            <person name="Gallinger C."/>
            <person name="Pawlowski J."/>
            <person name="Sierra R."/>
            <person name="Euteneuer U."/>
            <person name="Pillet L."/>
            <person name="Moustafa A."/>
            <person name="Platzer M."/>
            <person name="Groth M."/>
            <person name="Szafranski K."/>
            <person name="Schliwa M."/>
        </authorList>
    </citation>
    <scope>NUCLEOTIDE SEQUENCE [LARGE SCALE GENOMIC DNA]</scope>
</reference>
<feature type="transmembrane region" description="Helical" evidence="1">
    <location>
        <begin position="121"/>
        <end position="145"/>
    </location>
</feature>